<evidence type="ECO:0000256" key="2">
    <source>
        <dbReference type="ARBA" id="ARBA00023125"/>
    </source>
</evidence>
<keyword evidence="7" id="KW-1185">Reference proteome</keyword>
<dbReference type="InterPro" id="IPR029062">
    <property type="entry name" value="Class_I_gatase-like"/>
</dbReference>
<evidence type="ECO:0000313" key="7">
    <source>
        <dbReference type="Proteomes" id="UP000675940"/>
    </source>
</evidence>
<dbReference type="Gene3D" id="3.40.50.880">
    <property type="match status" value="1"/>
</dbReference>
<dbReference type="PROSITE" id="PS00041">
    <property type="entry name" value="HTH_ARAC_FAMILY_1"/>
    <property type="match status" value="1"/>
</dbReference>
<dbReference type="CDD" id="cd03136">
    <property type="entry name" value="GATase1_AraC_ArgR_like"/>
    <property type="match status" value="1"/>
</dbReference>
<dbReference type="PROSITE" id="PS01124">
    <property type="entry name" value="HTH_ARAC_FAMILY_2"/>
    <property type="match status" value="1"/>
</dbReference>
<reference evidence="6" key="1">
    <citation type="submission" date="2021-03" db="EMBL/GenBank/DDBJ databases">
        <title>Sagittula salina sp. nov. strain M10.9X isolated from the marine waste.</title>
        <authorList>
            <person name="Satari L."/>
            <person name="Molina-Menor E."/>
            <person name="Vidal-Verdu A."/>
            <person name="Pascual J."/>
            <person name="Pereto J."/>
            <person name="Porcar M."/>
        </authorList>
    </citation>
    <scope>NUCLEOTIDE SEQUENCE</scope>
    <source>
        <strain evidence="6">M10.9X</strain>
    </source>
</reference>
<evidence type="ECO:0000256" key="4">
    <source>
        <dbReference type="SAM" id="MobiDB-lite"/>
    </source>
</evidence>
<sequence>MHVCLILFPGFPLLGYVLIRETLRIANLCLGQALFTCTVRTVTGASVAAADGTGVAADAQDWEGAQGYDLLVLCAGPDPLGRLPMGLRGFLYRAEAAGATLAGLDQGALVLARLGMLDGREAVLPPDPERTYPAVALSTRTHVFDRQRLTSTGGLATAEALLDWIARARGPALAARTGEALALGRVADHSHRQRLPDSADPVIARMQSVMAAHLQDPLPLTRIAAELELSLKQLRLRCDKALGRTPLQIYLDLRLRRGAQLVEETALTVAEIAEATGFASPSAFTRSYRTQFGRSPRGERSARKLAAKKAVNRHGVGTAPRVTLLVAPQTAARTAASLAAPDQMPPATAQGWAEDAEATRPTDARPSPETGTG</sequence>
<dbReference type="Pfam" id="PF12833">
    <property type="entry name" value="HTH_18"/>
    <property type="match status" value="1"/>
</dbReference>
<keyword evidence="2" id="KW-0238">DNA-binding</keyword>
<dbReference type="SUPFAM" id="SSF52317">
    <property type="entry name" value="Class I glutamine amidotransferase-like"/>
    <property type="match status" value="1"/>
</dbReference>
<accession>A0A940MPD7</accession>
<organism evidence="6 7">
    <name type="scientific">Sagittula salina</name>
    <dbReference type="NCBI Taxonomy" id="2820268"/>
    <lineage>
        <taxon>Bacteria</taxon>
        <taxon>Pseudomonadati</taxon>
        <taxon>Pseudomonadota</taxon>
        <taxon>Alphaproteobacteria</taxon>
        <taxon>Rhodobacterales</taxon>
        <taxon>Roseobacteraceae</taxon>
        <taxon>Sagittula</taxon>
    </lineage>
</organism>
<feature type="region of interest" description="Disordered" evidence="4">
    <location>
        <begin position="333"/>
        <end position="373"/>
    </location>
</feature>
<dbReference type="RefSeq" id="WP_209360961.1">
    <property type="nucleotide sequence ID" value="NZ_JAGISH010000005.1"/>
</dbReference>
<dbReference type="PANTHER" id="PTHR46796">
    <property type="entry name" value="HTH-TYPE TRANSCRIPTIONAL ACTIVATOR RHAS-RELATED"/>
    <property type="match status" value="1"/>
</dbReference>
<dbReference type="InterPro" id="IPR050204">
    <property type="entry name" value="AraC_XylS_family_regulators"/>
</dbReference>
<dbReference type="SMART" id="SM00342">
    <property type="entry name" value="HTH_ARAC"/>
    <property type="match status" value="1"/>
</dbReference>
<dbReference type="InterPro" id="IPR018062">
    <property type="entry name" value="HTH_AraC-typ_CS"/>
</dbReference>
<feature type="domain" description="HTH araC/xylS-type" evidence="5">
    <location>
        <begin position="204"/>
        <end position="302"/>
    </location>
</feature>
<dbReference type="Proteomes" id="UP000675940">
    <property type="component" value="Unassembled WGS sequence"/>
</dbReference>
<keyword evidence="1" id="KW-0805">Transcription regulation</keyword>
<dbReference type="InterPro" id="IPR018060">
    <property type="entry name" value="HTH_AraC"/>
</dbReference>
<gene>
    <name evidence="6" type="ORF">J5474_11055</name>
</gene>
<name>A0A940MPD7_9RHOB</name>
<dbReference type="SUPFAM" id="SSF46689">
    <property type="entry name" value="Homeodomain-like"/>
    <property type="match status" value="1"/>
</dbReference>
<protein>
    <submittedName>
        <fullName evidence="6">Helix-turn-helix domain-containing protein</fullName>
    </submittedName>
</protein>
<dbReference type="GO" id="GO:0003700">
    <property type="term" value="F:DNA-binding transcription factor activity"/>
    <property type="evidence" value="ECO:0007669"/>
    <property type="project" value="InterPro"/>
</dbReference>
<evidence type="ECO:0000256" key="1">
    <source>
        <dbReference type="ARBA" id="ARBA00023015"/>
    </source>
</evidence>
<evidence type="ECO:0000313" key="6">
    <source>
        <dbReference type="EMBL" id="MBP0483024.1"/>
    </source>
</evidence>
<evidence type="ECO:0000259" key="5">
    <source>
        <dbReference type="PROSITE" id="PS01124"/>
    </source>
</evidence>
<proteinExistence type="predicted"/>
<dbReference type="Gene3D" id="1.10.10.60">
    <property type="entry name" value="Homeodomain-like"/>
    <property type="match status" value="1"/>
</dbReference>
<keyword evidence="3" id="KW-0804">Transcription</keyword>
<dbReference type="GO" id="GO:0043565">
    <property type="term" value="F:sequence-specific DNA binding"/>
    <property type="evidence" value="ECO:0007669"/>
    <property type="project" value="InterPro"/>
</dbReference>
<evidence type="ECO:0000256" key="3">
    <source>
        <dbReference type="ARBA" id="ARBA00023163"/>
    </source>
</evidence>
<dbReference type="EMBL" id="JAGISH010000005">
    <property type="protein sequence ID" value="MBP0483024.1"/>
    <property type="molecule type" value="Genomic_DNA"/>
</dbReference>
<dbReference type="InterPro" id="IPR009057">
    <property type="entry name" value="Homeodomain-like_sf"/>
</dbReference>
<comment type="caution">
    <text evidence="6">The sequence shown here is derived from an EMBL/GenBank/DDBJ whole genome shotgun (WGS) entry which is preliminary data.</text>
</comment>
<dbReference type="AlphaFoldDB" id="A0A940MPD7"/>